<dbReference type="CDD" id="cd05233">
    <property type="entry name" value="SDR_c"/>
    <property type="match status" value="1"/>
</dbReference>
<accession>A0AAN4PT03</accession>
<organism evidence="2 3">
    <name type="scientific">Aspergillus lentulus</name>
    <dbReference type="NCBI Taxonomy" id="293939"/>
    <lineage>
        <taxon>Eukaryota</taxon>
        <taxon>Fungi</taxon>
        <taxon>Dikarya</taxon>
        <taxon>Ascomycota</taxon>
        <taxon>Pezizomycotina</taxon>
        <taxon>Eurotiomycetes</taxon>
        <taxon>Eurotiomycetidae</taxon>
        <taxon>Eurotiales</taxon>
        <taxon>Aspergillaceae</taxon>
        <taxon>Aspergillus</taxon>
        <taxon>Aspergillus subgen. Fumigati</taxon>
    </lineage>
</organism>
<gene>
    <name evidence="2" type="ORF">ALT_9120</name>
</gene>
<dbReference type="PRINTS" id="PR00081">
    <property type="entry name" value="GDHRDH"/>
</dbReference>
<dbReference type="InterPro" id="IPR002347">
    <property type="entry name" value="SDR_fam"/>
</dbReference>
<evidence type="ECO:0000256" key="1">
    <source>
        <dbReference type="ARBA" id="ARBA00022857"/>
    </source>
</evidence>
<name>A0AAN4PT03_ASPLE</name>
<sequence>MPSIKNAVVVIFGGSSGIGYGVADKCLSEGAIVHISSSNASRITRAVSSLKEKYPEGQVTGHTCDLSLPDVEQRLVKLFEEIGSCDHIVYTAGDALAVSPLKDLDLQFIQKAGHIRFDVPLLVAKLALRVLKPGYASSLILTGGAVGDRPQPDWAVIAGYSAGLHGMVPALALDMKPLRVNFVSPGPVKTGLFPDEVAEVLAKRTALGKVGSVEEVAEAHINILLYSSSRMDPEIQYVLGLKAVRERAHRVLELAEEDRLSHFEYHPDRLQDAVQYVINIIKRDFGPDKYHLIPPHGRWQHFEVGGVNRPENLLKQWKSNRADELEQTRSLLDLFFVSVLLDAGAGDKWRFTEPGTNIVVGRSEGTALASYNMFVNGDFATADSERRDIVMGQALKDFDAATLQRGFQIDEKTNPLVGASSRVELLRSLGRSLLNLPEIFGPDGRPGNLVDYLLSQSPTPAEINYETLWTTLQTVLLPVWPSSRTHIDGHPLGDAWPLQVLADDAERTHQKSKCAHIQPFHKLTQWLAYSLTVPFERLLGVTWANMDLGTGLPEYRNGGLFVDLGVLTLKPDAEDRGRQNSGAGLPAFEATSDEIVEWRAMTVALLDKLHAHITESEEFAGVRLSLAQVLEAGSWKAGRELAAEKRPETRSSPILILGDGTLF</sequence>
<comment type="caution">
    <text evidence="2">The sequence shown here is derived from an EMBL/GenBank/DDBJ whole genome shotgun (WGS) entry which is preliminary data.</text>
</comment>
<dbReference type="Proteomes" id="UP000051487">
    <property type="component" value="Unassembled WGS sequence"/>
</dbReference>
<reference evidence="2 3" key="1">
    <citation type="submission" date="2015-11" db="EMBL/GenBank/DDBJ databases">
        <title>Aspergillus lentulus strain IFM 54703T.</title>
        <authorList>
            <person name="Kusuya Y."/>
            <person name="Sakai K."/>
            <person name="Kamei K."/>
            <person name="Takahashi H."/>
            <person name="Yaguchi T."/>
        </authorList>
    </citation>
    <scope>NUCLEOTIDE SEQUENCE [LARGE SCALE GENOMIC DNA]</scope>
    <source>
        <strain evidence="2 3">IFM 54703</strain>
    </source>
</reference>
<proteinExistence type="predicted"/>
<protein>
    <submittedName>
        <fullName evidence="2">Protein urg3</fullName>
    </submittedName>
</protein>
<keyword evidence="1" id="KW-0521">NADP</keyword>
<dbReference type="AlphaFoldDB" id="A0AAN4PT03"/>
<dbReference type="InterPro" id="IPR012469">
    <property type="entry name" value="DUF1688"/>
</dbReference>
<dbReference type="PANTHER" id="PTHR31687:SF3">
    <property type="entry name" value="PROTEIN URG3"/>
    <property type="match status" value="1"/>
</dbReference>
<evidence type="ECO:0000313" key="3">
    <source>
        <dbReference type="Proteomes" id="UP000051487"/>
    </source>
</evidence>
<dbReference type="Gene3D" id="3.40.50.720">
    <property type="entry name" value="NAD(P)-binding Rossmann-like Domain"/>
    <property type="match status" value="1"/>
</dbReference>
<dbReference type="InterPro" id="IPR057571">
    <property type="entry name" value="SDR_PhqE-like"/>
</dbReference>
<dbReference type="SUPFAM" id="SSF51735">
    <property type="entry name" value="NAD(P)-binding Rossmann-fold domains"/>
    <property type="match status" value="1"/>
</dbReference>
<dbReference type="EMBL" id="BCLY01000017">
    <property type="protein sequence ID" value="GAQ11799.1"/>
    <property type="molecule type" value="Genomic_DNA"/>
</dbReference>
<dbReference type="Pfam" id="PF23441">
    <property type="entry name" value="SDR"/>
    <property type="match status" value="1"/>
</dbReference>
<dbReference type="PANTHER" id="PTHR31687">
    <property type="match status" value="1"/>
</dbReference>
<evidence type="ECO:0000313" key="2">
    <source>
        <dbReference type="EMBL" id="GAQ11799.1"/>
    </source>
</evidence>
<dbReference type="Pfam" id="PF07958">
    <property type="entry name" value="DUF1688"/>
    <property type="match status" value="1"/>
</dbReference>
<dbReference type="InterPro" id="IPR036291">
    <property type="entry name" value="NAD(P)-bd_dom_sf"/>
</dbReference>